<comment type="caution">
    <text evidence="2">The sequence shown here is derived from an EMBL/GenBank/DDBJ whole genome shotgun (WGS) entry which is preliminary data.</text>
</comment>
<dbReference type="EMBL" id="JBHMEI010000014">
    <property type="protein sequence ID" value="MFB9203409.1"/>
    <property type="molecule type" value="Genomic_DNA"/>
</dbReference>
<accession>A0ABV5IFU5</accession>
<dbReference type="RefSeq" id="WP_189653469.1">
    <property type="nucleotide sequence ID" value="NZ_BMRC01000042.1"/>
</dbReference>
<sequence length="245" mass="26369">MRAQLRAGRGVTVRQETPGRATTSLTRGGRLQFDRHGIAASDLTAKLTFAGKDDTADEFDPTPKEEETQATSLDKPERIVRIGRTSYLKGGPIGAVLPAGKTWYKQSPGWTSGVTAMRGDFINPVEPSTLKAMLARSKRSGNTYKGSMTVTELLRVSAWTRATLWWKLASGVKVNWTLTVTPAGLPRTMSTRLSSAKAGLGPVTLETSYSGWGAKVSVKAPPASQTTTKLDSDKALIRLPPGPKR</sequence>
<gene>
    <name evidence="2" type="ORF">ACFFV7_19625</name>
</gene>
<keyword evidence="3" id="KW-1185">Reference proteome</keyword>
<evidence type="ECO:0000313" key="2">
    <source>
        <dbReference type="EMBL" id="MFB9203409.1"/>
    </source>
</evidence>
<feature type="region of interest" description="Disordered" evidence="1">
    <location>
        <begin position="1"/>
        <end position="24"/>
    </location>
</feature>
<dbReference type="Proteomes" id="UP001589647">
    <property type="component" value="Unassembled WGS sequence"/>
</dbReference>
<proteinExistence type="predicted"/>
<protein>
    <submittedName>
        <fullName evidence="2">Uncharacterized protein</fullName>
    </submittedName>
</protein>
<organism evidence="2 3">
    <name type="scientific">Nonomuraea spiralis</name>
    <dbReference type="NCBI Taxonomy" id="46182"/>
    <lineage>
        <taxon>Bacteria</taxon>
        <taxon>Bacillati</taxon>
        <taxon>Actinomycetota</taxon>
        <taxon>Actinomycetes</taxon>
        <taxon>Streptosporangiales</taxon>
        <taxon>Streptosporangiaceae</taxon>
        <taxon>Nonomuraea</taxon>
    </lineage>
</organism>
<evidence type="ECO:0000256" key="1">
    <source>
        <dbReference type="SAM" id="MobiDB-lite"/>
    </source>
</evidence>
<feature type="region of interest" description="Disordered" evidence="1">
    <location>
        <begin position="53"/>
        <end position="73"/>
    </location>
</feature>
<reference evidence="2 3" key="1">
    <citation type="submission" date="2024-09" db="EMBL/GenBank/DDBJ databases">
        <authorList>
            <person name="Sun Q."/>
            <person name="Mori K."/>
        </authorList>
    </citation>
    <scope>NUCLEOTIDE SEQUENCE [LARGE SCALE GENOMIC DNA]</scope>
    <source>
        <strain evidence="2 3">CCM 3426</strain>
    </source>
</reference>
<name>A0ABV5IFU5_9ACTN</name>
<evidence type="ECO:0000313" key="3">
    <source>
        <dbReference type="Proteomes" id="UP001589647"/>
    </source>
</evidence>